<feature type="compositionally biased region" description="Polar residues" evidence="1">
    <location>
        <begin position="63"/>
        <end position="72"/>
    </location>
</feature>
<feature type="non-terminal residue" evidence="2">
    <location>
        <position position="86"/>
    </location>
</feature>
<name>A0A2C6J7M8_9APIC</name>
<proteinExistence type="predicted"/>
<evidence type="ECO:0000256" key="1">
    <source>
        <dbReference type="SAM" id="MobiDB-lite"/>
    </source>
</evidence>
<keyword evidence="3" id="KW-1185">Reference proteome</keyword>
<dbReference type="VEuPathDB" id="ToxoDB:CSUI_011037"/>
<accession>A0A2C6J7M8</accession>
<dbReference type="RefSeq" id="XP_067916885.1">
    <property type="nucleotide sequence ID" value="XM_068071138.1"/>
</dbReference>
<gene>
    <name evidence="2" type="ORF">CSUI_011037</name>
</gene>
<comment type="caution">
    <text evidence="2">The sequence shown here is derived from an EMBL/GenBank/DDBJ whole genome shotgun (WGS) entry which is preliminary data.</text>
</comment>
<protein>
    <submittedName>
        <fullName evidence="2">Uncharacterized protein</fullName>
    </submittedName>
</protein>
<dbReference type="AlphaFoldDB" id="A0A2C6J7M8"/>
<evidence type="ECO:0000313" key="3">
    <source>
        <dbReference type="Proteomes" id="UP000221165"/>
    </source>
</evidence>
<reference evidence="2 3" key="1">
    <citation type="journal article" date="2017" name="Int. J. Parasitol.">
        <title>The genome of the protozoan parasite Cystoisospora suis and a reverse vaccinology approach to identify vaccine candidates.</title>
        <authorList>
            <person name="Palmieri N."/>
            <person name="Shrestha A."/>
            <person name="Ruttkowski B."/>
            <person name="Beck T."/>
            <person name="Vogl C."/>
            <person name="Tomley F."/>
            <person name="Blake D.P."/>
            <person name="Joachim A."/>
        </authorList>
    </citation>
    <scope>NUCLEOTIDE SEQUENCE [LARGE SCALE GENOMIC DNA]</scope>
    <source>
        <strain evidence="2 3">Wien I</strain>
    </source>
</reference>
<dbReference type="GeneID" id="94434349"/>
<evidence type="ECO:0000313" key="2">
    <source>
        <dbReference type="EMBL" id="PHJ15151.1"/>
    </source>
</evidence>
<organism evidence="2 3">
    <name type="scientific">Cystoisospora suis</name>
    <dbReference type="NCBI Taxonomy" id="483139"/>
    <lineage>
        <taxon>Eukaryota</taxon>
        <taxon>Sar</taxon>
        <taxon>Alveolata</taxon>
        <taxon>Apicomplexa</taxon>
        <taxon>Conoidasida</taxon>
        <taxon>Coccidia</taxon>
        <taxon>Eucoccidiorida</taxon>
        <taxon>Eimeriorina</taxon>
        <taxon>Sarcocystidae</taxon>
        <taxon>Cystoisospora</taxon>
    </lineage>
</organism>
<feature type="compositionally biased region" description="Basic and acidic residues" evidence="1">
    <location>
        <begin position="73"/>
        <end position="86"/>
    </location>
</feature>
<feature type="non-terminal residue" evidence="2">
    <location>
        <position position="1"/>
    </location>
</feature>
<sequence>CLSSSSSWSSSPSFVVESSAPTLRRLSRGLLLRLQESVSSSEDLSAALHPPSHPHDIRDKTSKSLPTTSNYLHSREGAEERGREKE</sequence>
<feature type="region of interest" description="Disordered" evidence="1">
    <location>
        <begin position="39"/>
        <end position="86"/>
    </location>
</feature>
<dbReference type="EMBL" id="MIGC01009376">
    <property type="protein sequence ID" value="PHJ15151.1"/>
    <property type="molecule type" value="Genomic_DNA"/>
</dbReference>
<dbReference type="Proteomes" id="UP000221165">
    <property type="component" value="Unassembled WGS sequence"/>
</dbReference>
<feature type="compositionally biased region" description="Basic and acidic residues" evidence="1">
    <location>
        <begin position="53"/>
        <end position="62"/>
    </location>
</feature>